<evidence type="ECO:0000313" key="3">
    <source>
        <dbReference type="EMBL" id="GAX61196.1"/>
    </source>
</evidence>
<comment type="caution">
    <text evidence="3">The sequence shown here is derived from an EMBL/GenBank/DDBJ whole genome shotgun (WGS) entry which is preliminary data.</text>
</comment>
<sequence length="335" mass="38494">MTTEKRYIKGTCAHCQEQVVSPEATSGPPVIVGHDLIALLSIMREQMGVSYRKLSTFSSEVLQVSLTPSGALGIINRVSEKVKPVYKGIEVSLSAQSVLHGDETGWRMDGQRWYMWVFCNRDIVYFHPDQSRASKVPKDIVGEGYNGVMHADFYGAYNIFKNLQRCLAHFLHKLKEELEVTPEEEALLKLKKGMKNIIQRGEEIKTLPETPEKNEEIKKLEKKLQTLMEIKSTNKEATLLVNRIKKHKIELLQFVKHKDAEYHNNRAERTIRKIVIFRKLSFRSRTPEGAQYHAILTSVLETCRLKGKSILIFLKDVLKTPDDKLHEITELLLRP</sequence>
<dbReference type="InterPro" id="IPR052344">
    <property type="entry name" value="Transposase-related"/>
</dbReference>
<dbReference type="NCBIfam" id="NF033517">
    <property type="entry name" value="transpos_IS66"/>
    <property type="match status" value="1"/>
</dbReference>
<dbReference type="EMBL" id="BAOS01000018">
    <property type="protein sequence ID" value="GAX61196.1"/>
    <property type="molecule type" value="Genomic_DNA"/>
</dbReference>
<feature type="coiled-coil region" evidence="1">
    <location>
        <begin position="210"/>
        <end position="237"/>
    </location>
</feature>
<evidence type="ECO:0000256" key="1">
    <source>
        <dbReference type="SAM" id="Coils"/>
    </source>
</evidence>
<evidence type="ECO:0000259" key="2">
    <source>
        <dbReference type="Pfam" id="PF03050"/>
    </source>
</evidence>
<name>A0A286TZ96_9BACT</name>
<protein>
    <submittedName>
        <fullName evidence="3">Transposase and inactivated derivative</fullName>
    </submittedName>
</protein>
<dbReference type="InterPro" id="IPR004291">
    <property type="entry name" value="Transposase_IS66_central"/>
</dbReference>
<dbReference type="Proteomes" id="UP000218542">
    <property type="component" value="Unassembled WGS sequence"/>
</dbReference>
<evidence type="ECO:0000313" key="4">
    <source>
        <dbReference type="Proteomes" id="UP000218542"/>
    </source>
</evidence>
<keyword evidence="4" id="KW-1185">Reference proteome</keyword>
<reference evidence="3 4" key="1">
    <citation type="journal article" date="2017" name="Environ. Microbiol. Rep.">
        <title>Genetic diversity of marine anaerobic ammonium-oxidizing bacteria as revealed by genomic and proteomic analyses of 'Candidatus Scalindua japonica'.</title>
        <authorList>
            <person name="Oshiki M."/>
            <person name="Mizuto K."/>
            <person name="Kimura Z."/>
            <person name="Kindaichi T."/>
            <person name="Satoh H."/>
            <person name="Okabe S."/>
        </authorList>
    </citation>
    <scope>NUCLEOTIDE SEQUENCE [LARGE SCALE GENOMIC DNA]</scope>
    <source>
        <strain evidence="4">husup-a2</strain>
    </source>
</reference>
<accession>A0A286TZ96</accession>
<feature type="domain" description="Transposase IS66 central" evidence="2">
    <location>
        <begin position="31"/>
        <end position="291"/>
    </location>
</feature>
<dbReference type="PANTHER" id="PTHR33678:SF2">
    <property type="match status" value="1"/>
</dbReference>
<dbReference type="PANTHER" id="PTHR33678">
    <property type="entry name" value="BLL1576 PROTEIN"/>
    <property type="match status" value="1"/>
</dbReference>
<dbReference type="AlphaFoldDB" id="A0A286TZ96"/>
<keyword evidence="1" id="KW-0175">Coiled coil</keyword>
<dbReference type="Pfam" id="PF03050">
    <property type="entry name" value="DDE_Tnp_IS66"/>
    <property type="match status" value="1"/>
</dbReference>
<gene>
    <name evidence="3" type="ORF">SCALIN_C18_0015</name>
</gene>
<proteinExistence type="predicted"/>
<organism evidence="3 4">
    <name type="scientific">Candidatus Scalindua japonica</name>
    <dbReference type="NCBI Taxonomy" id="1284222"/>
    <lineage>
        <taxon>Bacteria</taxon>
        <taxon>Pseudomonadati</taxon>
        <taxon>Planctomycetota</taxon>
        <taxon>Candidatus Brocadiia</taxon>
        <taxon>Candidatus Brocadiales</taxon>
        <taxon>Candidatus Scalinduaceae</taxon>
        <taxon>Candidatus Scalindua</taxon>
    </lineage>
</organism>